<dbReference type="Proteomes" id="UP000536534">
    <property type="component" value="Unassembled WGS sequence"/>
</dbReference>
<name>A0A7X7R7L3_9RHOO</name>
<accession>A0A7X7R7L3</accession>
<dbReference type="InterPro" id="IPR029063">
    <property type="entry name" value="SAM-dependent_MTases_sf"/>
</dbReference>
<evidence type="ECO:0000313" key="3">
    <source>
        <dbReference type="Proteomes" id="UP000536534"/>
    </source>
</evidence>
<protein>
    <submittedName>
        <fullName evidence="2">Class I SAM-dependent methyltransferase</fullName>
    </submittedName>
</protein>
<dbReference type="Pfam" id="PF08241">
    <property type="entry name" value="Methyltransf_11"/>
    <property type="match status" value="1"/>
</dbReference>
<dbReference type="Gene3D" id="3.40.50.150">
    <property type="entry name" value="Vaccinia Virus protein VP39"/>
    <property type="match status" value="1"/>
</dbReference>
<evidence type="ECO:0000259" key="1">
    <source>
        <dbReference type="Pfam" id="PF08241"/>
    </source>
</evidence>
<keyword evidence="2" id="KW-0489">Methyltransferase</keyword>
<comment type="caution">
    <text evidence="2">The sequence shown here is derived from an EMBL/GenBank/DDBJ whole genome shotgun (WGS) entry which is preliminary data.</text>
</comment>
<dbReference type="GO" id="GO:0032259">
    <property type="term" value="P:methylation"/>
    <property type="evidence" value="ECO:0007669"/>
    <property type="project" value="UniProtKB-KW"/>
</dbReference>
<keyword evidence="2" id="KW-0808">Transferase</keyword>
<proteinExistence type="predicted"/>
<organism evidence="2 3">
    <name type="scientific">Thauera phenolivorans</name>
    <dbReference type="NCBI Taxonomy" id="1792543"/>
    <lineage>
        <taxon>Bacteria</taxon>
        <taxon>Pseudomonadati</taxon>
        <taxon>Pseudomonadota</taxon>
        <taxon>Betaproteobacteria</taxon>
        <taxon>Rhodocyclales</taxon>
        <taxon>Zoogloeaceae</taxon>
        <taxon>Thauera</taxon>
    </lineage>
</organism>
<sequence>MSILGFADWLETPQGRYLLEAEQVAIDGVVADVFGYHALQLGLSGVDFLRANRMPFRFRCDPRGAGVSAYAEVDALPFASASLDLVALPHVLEFAPRPHHVLREVDRVLVPDGSVVLSGFNPFSLWGVRRLLAREGSAMPWQGHYRTLMRIKDWLALLGIEVQAASCVAWAPPVRSPQWLARWRFVDRAGARWWPICGAVYVVHGIKRVHGMRLITPQWRERGARAGRLSALTQRSGGTRKSE</sequence>
<feature type="domain" description="Methyltransferase type 11" evidence="1">
    <location>
        <begin position="71"/>
        <end position="116"/>
    </location>
</feature>
<dbReference type="GO" id="GO:0008757">
    <property type="term" value="F:S-adenosylmethionine-dependent methyltransferase activity"/>
    <property type="evidence" value="ECO:0007669"/>
    <property type="project" value="InterPro"/>
</dbReference>
<gene>
    <name evidence="2" type="ORF">GX576_05675</name>
</gene>
<dbReference type="AlphaFoldDB" id="A0A7X7R7L3"/>
<dbReference type="EMBL" id="JAAYYV010000148">
    <property type="protein sequence ID" value="NLF53877.1"/>
    <property type="molecule type" value="Genomic_DNA"/>
</dbReference>
<dbReference type="InterPro" id="IPR013216">
    <property type="entry name" value="Methyltransf_11"/>
</dbReference>
<reference evidence="2 3" key="1">
    <citation type="journal article" date="2020" name="Biotechnol. Biofuels">
        <title>New insights from the biogas microbiome by comprehensive genome-resolved metagenomics of nearly 1600 species originating from multiple anaerobic digesters.</title>
        <authorList>
            <person name="Campanaro S."/>
            <person name="Treu L."/>
            <person name="Rodriguez-R L.M."/>
            <person name="Kovalovszki A."/>
            <person name="Ziels R.M."/>
            <person name="Maus I."/>
            <person name="Zhu X."/>
            <person name="Kougias P.G."/>
            <person name="Basile A."/>
            <person name="Luo G."/>
            <person name="Schluter A."/>
            <person name="Konstantinidis K.T."/>
            <person name="Angelidaki I."/>
        </authorList>
    </citation>
    <scope>NUCLEOTIDE SEQUENCE [LARGE SCALE GENOMIC DNA]</scope>
    <source>
        <strain evidence="2">AS06rmzACSIP_256</strain>
    </source>
</reference>
<evidence type="ECO:0000313" key="2">
    <source>
        <dbReference type="EMBL" id="NLF53877.1"/>
    </source>
</evidence>
<dbReference type="SUPFAM" id="SSF53335">
    <property type="entry name" value="S-adenosyl-L-methionine-dependent methyltransferases"/>
    <property type="match status" value="1"/>
</dbReference>